<keyword evidence="2" id="KW-1185">Reference proteome</keyword>
<evidence type="ECO:0000313" key="2">
    <source>
        <dbReference type="Proteomes" id="UP000461768"/>
    </source>
</evidence>
<accession>A0A7V7QLE5</accession>
<name>A0A7V7QLE5_9FIRM</name>
<gene>
    <name evidence="1" type="ORF">F7O84_02825</name>
</gene>
<reference evidence="1 2" key="1">
    <citation type="submission" date="2019-09" db="EMBL/GenBank/DDBJ databases">
        <authorList>
            <person name="Valk L.C."/>
        </authorList>
    </citation>
    <scope>NUCLEOTIDE SEQUENCE [LARGE SCALE GENOMIC DNA]</scope>
    <source>
        <strain evidence="1">GalUA</strain>
    </source>
</reference>
<dbReference type="EMBL" id="WAGX01000004">
    <property type="protein sequence ID" value="KAB1439349.1"/>
    <property type="molecule type" value="Genomic_DNA"/>
</dbReference>
<dbReference type="Proteomes" id="UP000461768">
    <property type="component" value="Unassembled WGS sequence"/>
</dbReference>
<dbReference type="RefSeq" id="WP_151141754.1">
    <property type="nucleotide sequence ID" value="NZ_WAGX01000004.1"/>
</dbReference>
<protein>
    <submittedName>
        <fullName evidence="1">Uncharacterized protein</fullName>
    </submittedName>
</protein>
<proteinExistence type="predicted"/>
<dbReference type="AlphaFoldDB" id="A0A7V7QLE5"/>
<organism evidence="1 2">
    <name type="scientific">Candidatus Galacturonatibacter soehngenii</name>
    <dbReference type="NCBI Taxonomy" id="2307010"/>
    <lineage>
        <taxon>Bacteria</taxon>
        <taxon>Bacillati</taxon>
        <taxon>Bacillota</taxon>
        <taxon>Clostridia</taxon>
        <taxon>Lachnospirales</taxon>
        <taxon>Lachnospiraceae</taxon>
        <taxon>Candidatus Galacturonatibacter</taxon>
    </lineage>
</organism>
<reference evidence="1 2" key="2">
    <citation type="submission" date="2020-02" db="EMBL/GenBank/DDBJ databases">
        <title>Candidatus Galacturonibacter soehngenii shows hetero-acetogenic catabolism of galacturonic acid but lacks a canonical carbon monoxide dehydrogenase/acetyl-CoA synthase complex.</title>
        <authorList>
            <person name="Diender M."/>
            <person name="Stouten G.R."/>
            <person name="Petersen J.F."/>
            <person name="Nielsen P.H."/>
            <person name="Dueholm M.S."/>
            <person name="Pronk J.T."/>
            <person name="Van Loosdrecht M.C.M."/>
        </authorList>
    </citation>
    <scope>NUCLEOTIDE SEQUENCE [LARGE SCALE GENOMIC DNA]</scope>
    <source>
        <strain evidence="1">GalUA</strain>
    </source>
</reference>
<evidence type="ECO:0000313" key="1">
    <source>
        <dbReference type="EMBL" id="KAB1439349.1"/>
    </source>
</evidence>
<sequence>MKFKSQHWCMESSIENISIFSARGELKERVFQKEWIFQVFNFISAGNKSLLSMSKKATRRYFTVFAL</sequence>
<comment type="caution">
    <text evidence="1">The sequence shown here is derived from an EMBL/GenBank/DDBJ whole genome shotgun (WGS) entry which is preliminary data.</text>
</comment>